<dbReference type="InterPro" id="IPR001506">
    <property type="entry name" value="Peptidase_M12A"/>
</dbReference>
<dbReference type="InterPro" id="IPR024079">
    <property type="entry name" value="MetalloPept_cat_dom_sf"/>
</dbReference>
<name>A0A182R0T2_9DIPT</name>
<dbReference type="SUPFAM" id="SSF55486">
    <property type="entry name" value="Metalloproteases ('zincins'), catalytic domain"/>
    <property type="match status" value="1"/>
</dbReference>
<dbReference type="STRING" id="69004.A0A182R0T2"/>
<feature type="binding site" evidence="1">
    <location>
        <position position="173"/>
    </location>
    <ligand>
        <name>Zn(2+)</name>
        <dbReference type="ChEBI" id="CHEBI:29105"/>
        <note>catalytic</note>
    </ligand>
</feature>
<organism evidence="4 5">
    <name type="scientific">Anopheles farauti</name>
    <dbReference type="NCBI Taxonomy" id="69004"/>
    <lineage>
        <taxon>Eukaryota</taxon>
        <taxon>Metazoa</taxon>
        <taxon>Ecdysozoa</taxon>
        <taxon>Arthropoda</taxon>
        <taxon>Hexapoda</taxon>
        <taxon>Insecta</taxon>
        <taxon>Pterygota</taxon>
        <taxon>Neoptera</taxon>
        <taxon>Endopterygota</taxon>
        <taxon>Diptera</taxon>
        <taxon>Nematocera</taxon>
        <taxon>Culicoidea</taxon>
        <taxon>Culicidae</taxon>
        <taxon>Anophelinae</taxon>
        <taxon>Anopheles</taxon>
    </lineage>
</organism>
<keyword evidence="2" id="KW-0645">Protease</keyword>
<dbReference type="VEuPathDB" id="VectorBase:AFAF020724"/>
<dbReference type="EC" id="3.4.24.-" evidence="2"/>
<comment type="cofactor">
    <cofactor evidence="1 2">
        <name>Zn(2+)</name>
        <dbReference type="ChEBI" id="CHEBI:29105"/>
    </cofactor>
    <text evidence="1 2">Binds 1 zinc ion per subunit.</text>
</comment>
<protein>
    <recommendedName>
        <fullName evidence="2">Metalloendopeptidase</fullName>
        <ecNumber evidence="2">3.4.24.-</ecNumber>
    </recommendedName>
</protein>
<keyword evidence="2" id="KW-0378">Hydrolase</keyword>
<evidence type="ECO:0000259" key="3">
    <source>
        <dbReference type="PROSITE" id="PS51864"/>
    </source>
</evidence>
<proteinExistence type="predicted"/>
<comment type="caution">
    <text evidence="1">Lacks conserved residue(s) required for the propagation of feature annotation.</text>
</comment>
<reference evidence="5" key="1">
    <citation type="submission" date="2014-01" db="EMBL/GenBank/DDBJ databases">
        <title>The Genome Sequence of Anopheles farauti FAR1 (V2).</title>
        <authorList>
            <consortium name="The Broad Institute Genomics Platform"/>
            <person name="Neafsey D.E."/>
            <person name="Besansky N."/>
            <person name="Howell P."/>
            <person name="Walton C."/>
            <person name="Young S.K."/>
            <person name="Zeng Q."/>
            <person name="Gargeya S."/>
            <person name="Fitzgerald M."/>
            <person name="Haas B."/>
            <person name="Abouelleil A."/>
            <person name="Allen A.W."/>
            <person name="Alvarado L."/>
            <person name="Arachchi H.M."/>
            <person name="Berlin A.M."/>
            <person name="Chapman S.B."/>
            <person name="Gainer-Dewar J."/>
            <person name="Goldberg J."/>
            <person name="Griggs A."/>
            <person name="Gujja S."/>
            <person name="Hansen M."/>
            <person name="Howarth C."/>
            <person name="Imamovic A."/>
            <person name="Ireland A."/>
            <person name="Larimer J."/>
            <person name="McCowan C."/>
            <person name="Murphy C."/>
            <person name="Pearson M."/>
            <person name="Poon T.W."/>
            <person name="Priest M."/>
            <person name="Roberts A."/>
            <person name="Saif S."/>
            <person name="Shea T."/>
            <person name="Sisk P."/>
            <person name="Sykes S."/>
            <person name="Wortman J."/>
            <person name="Nusbaum C."/>
            <person name="Birren B."/>
        </authorList>
    </citation>
    <scope>NUCLEOTIDE SEQUENCE [LARGE SCALE GENOMIC DNA]</scope>
    <source>
        <strain evidence="5">FAR1</strain>
    </source>
</reference>
<evidence type="ECO:0000256" key="1">
    <source>
        <dbReference type="PROSITE-ProRule" id="PRU01211"/>
    </source>
</evidence>
<dbReference type="PANTHER" id="PTHR10127">
    <property type="entry name" value="DISCOIDIN, CUB, EGF, LAMININ , AND ZINC METALLOPROTEASE DOMAIN CONTAINING"/>
    <property type="match status" value="1"/>
</dbReference>
<dbReference type="EnsemblMetazoa" id="AFAF020724-RA">
    <property type="protein sequence ID" value="AFAF020724-PA"/>
    <property type="gene ID" value="AFAF020724"/>
</dbReference>
<keyword evidence="5" id="KW-1185">Reference proteome</keyword>
<dbReference type="InterPro" id="IPR034035">
    <property type="entry name" value="Astacin-like_dom"/>
</dbReference>
<dbReference type="CDD" id="cd04280">
    <property type="entry name" value="ZnMc_astacin_like"/>
    <property type="match status" value="1"/>
</dbReference>
<evidence type="ECO:0000313" key="5">
    <source>
        <dbReference type="Proteomes" id="UP000075886"/>
    </source>
</evidence>
<keyword evidence="1 2" id="KW-0479">Metal-binding</keyword>
<dbReference type="SMART" id="SM00235">
    <property type="entry name" value="ZnMc"/>
    <property type="match status" value="1"/>
</dbReference>
<feature type="binding site" evidence="1">
    <location>
        <position position="167"/>
    </location>
    <ligand>
        <name>Zn(2+)</name>
        <dbReference type="ChEBI" id="CHEBI:29105"/>
        <note>catalytic</note>
    </ligand>
</feature>
<evidence type="ECO:0000313" key="4">
    <source>
        <dbReference type="EnsemblMetazoa" id="AFAF020724-PA"/>
    </source>
</evidence>
<dbReference type="InterPro" id="IPR006026">
    <property type="entry name" value="Peptidase_Metallo"/>
</dbReference>
<keyword evidence="2" id="KW-0482">Metalloprotease</keyword>
<sequence length="277" mass="30702">MRTLSAFENNLPVMAKKRKQVCSVLLAFAVSIALQVAGSDAKRFEELGNRHQGDIVLTGIQSDAATGGGIPIMQDASKWTKGIVPFELSPVFSQPQVDKIMSAMHAISSRSCVRFVIRLSTHRQFLNITASPTGCWASLGMNPLSNQLNLHPDGCLQTGVIVHQLLHALGLTHPQTRPDRDFYVLVQEDAIDASEKANLQKYRPGVIEDFGLPYDYESILHCQSDAFGSETSNRATVVPLDDVQIGQREELSLKDIRKLNKMYDYEYCGYCLRGNCN</sequence>
<dbReference type="Pfam" id="PF01400">
    <property type="entry name" value="Astacin"/>
    <property type="match status" value="1"/>
</dbReference>
<dbReference type="Gene3D" id="3.40.390.10">
    <property type="entry name" value="Collagenase (Catalytic Domain)"/>
    <property type="match status" value="1"/>
</dbReference>
<accession>A0A182R0T2</accession>
<reference evidence="4" key="2">
    <citation type="submission" date="2020-05" db="UniProtKB">
        <authorList>
            <consortium name="EnsemblMetazoa"/>
        </authorList>
    </citation>
    <scope>IDENTIFICATION</scope>
    <source>
        <strain evidence="4">FAR1</strain>
    </source>
</reference>
<feature type="binding site" evidence="1">
    <location>
        <position position="163"/>
    </location>
    <ligand>
        <name>Zn(2+)</name>
        <dbReference type="ChEBI" id="CHEBI:29105"/>
        <note>catalytic</note>
    </ligand>
</feature>
<dbReference type="PROSITE" id="PS51864">
    <property type="entry name" value="ASTACIN"/>
    <property type="match status" value="1"/>
</dbReference>
<dbReference type="GO" id="GO:0004222">
    <property type="term" value="F:metalloendopeptidase activity"/>
    <property type="evidence" value="ECO:0007669"/>
    <property type="project" value="UniProtKB-UniRule"/>
</dbReference>
<evidence type="ECO:0000256" key="2">
    <source>
        <dbReference type="RuleBase" id="RU361183"/>
    </source>
</evidence>
<dbReference type="PRINTS" id="PR00480">
    <property type="entry name" value="ASTACIN"/>
</dbReference>
<dbReference type="GO" id="GO:0006508">
    <property type="term" value="P:proteolysis"/>
    <property type="evidence" value="ECO:0007669"/>
    <property type="project" value="UniProtKB-KW"/>
</dbReference>
<keyword evidence="1 2" id="KW-0862">Zinc</keyword>
<dbReference type="EMBL" id="AXCN02001648">
    <property type="status" value="NOT_ANNOTATED_CDS"/>
    <property type="molecule type" value="Genomic_DNA"/>
</dbReference>
<dbReference type="PANTHER" id="PTHR10127:SF814">
    <property type="entry name" value="MEPRIN A SUBUNIT BETA"/>
    <property type="match status" value="1"/>
</dbReference>
<dbReference type="AlphaFoldDB" id="A0A182R0T2"/>
<feature type="domain" description="Peptidase M12A" evidence="3">
    <location>
        <begin position="64"/>
        <end position="269"/>
    </location>
</feature>
<dbReference type="GO" id="GO:0008270">
    <property type="term" value="F:zinc ion binding"/>
    <property type="evidence" value="ECO:0007669"/>
    <property type="project" value="UniProtKB-UniRule"/>
</dbReference>
<dbReference type="Proteomes" id="UP000075886">
    <property type="component" value="Unassembled WGS sequence"/>
</dbReference>